<gene>
    <name evidence="5" type="primary">LOC118272266</name>
</gene>
<feature type="region of interest" description="Disordered" evidence="2">
    <location>
        <begin position="85"/>
        <end position="105"/>
    </location>
</feature>
<keyword evidence="3" id="KW-0732">Signal</keyword>
<keyword evidence="4" id="KW-1185">Reference proteome</keyword>
<evidence type="ECO:0000256" key="3">
    <source>
        <dbReference type="SAM" id="SignalP"/>
    </source>
</evidence>
<sequence length="1541" mass="174690">MCVSVLLCFLAICCGVYMSTEVRYECGPHGRFEYCVDGYPGCVVGCHCHPGYYFDTDTKICEPNVKLTHEARRHYYNEPTPNYDVPSIVASTEPNPPTISGNKINDIPKDTDELGDWLYNQFFKTIENQVISHSNNTKPNNNQKPPTRRSGGDGRPVGGSTKRLKTRRFGRGRKRKHNTKVRGLRRKLLRITEDDSLFDSESDSESSDSSGSSDSESESDGSSEGSDGKKSGSGSDGEKDHGHKKVIIFNRRPKPPLPSFIFLPNMDTPYYPPIGLPPPPPMPMYPMVPVPPMGPPMFPFPGTKCDEENSTTTTSVTTTPTTAATNATEPEPEPETEPPPPPKDRRRSKLEKQNTHSDDDEDEDDGEFTLRASEPGKKTKFKQAKRNKLMKKLRQKMKDKRKKVPTNSDDESDLAANLDDVPNASDTLPVVKRAKFKKHEPQIPNLKDVDFKYLSELIHRVNNSAPRNKPPSPFRGKPPSPFRGIPPSLMPLPFDNNALKQLQNLKAQQTRRNFDTLGQVPTRVESEVVNAGDQTRNLNKPNTDEEYYTNLGRQIASMIRNADTKSDQPFHTEQSRPVPFHSVLNENNYSPGSFWERSVRSPYPQISDDKPNTNYLDESRTLKHSNEKNLLNLENEVETYVSTAPSLSLQDLENLLNTVEKTKDQIKIKDPLVSPKHSNISLNVNLLPKYVKEDTITGKQYGPGNEDILNSADKDQAYLQSKDSLANPNPSKFSPNVKLPPNYLRNNHNYRRLPGANNANNLNPEDRTRVYFQFKNSLTDPKSLNVSLNENFLPEYLRGNQAYRRLFEVDNADILSPAQKALYYFQLKKSLGHPNASNFTPNIRSNNPYRRFFGADNADILSPAQKAQYFYQFMNPLGNRKTSNVSLYANVLPEYLRGDKPFRKFFGAGTADILSPAQKAQYYYQLINSLGNPKSSNVSHNANFLPEDLRGDNTYSKPVSAGTADILSPAQKAQYYLQVIMNSLGNPKTSNLSLNVKFLPDYLRGDNTHRKPFSAGNADILSPAQKAQYFYQLMNPLGNPKTSNLSLNVNFLPEYLRGDNTYSKPVSASNADILSPAQKAQYYFQLIKSLGHPNASNFNLNVNTHNLRSDNLYRRLFGVENADSLSPAQKTQYFYQLMNPLGNRKSSNVSLNVNFLPEYLRGNNPNRKSYGAGNADILSPAQKAQYYFQLMHSLGNPKSSNVSLNVHLLPKYPKGDGDYRKFYDGDSADVANPVEKAPYYYQLKNPPESPKTSNVSLNEHTIPVYAGDRPTYRRLVGNTGMLNSMENTQYYNQLKNSLGKPEPPNESFNALMIPQYTRDSYRRLYGGDNADNQTPTHTPQPSIMMVEPKYITEQYQALYPVKFVESPDPANTSNKTMSNKTVSPDTDNNNAPQSSDYWMYNIHQEAIQRETETKSPVLPGYVFPTLKPLQHHNQIQATNQVRQAPFVGVVIPNSFMNTKPPRNEYLQFLNSMPVIKQPPSQKREQKLRNQHNYNYFSPNKYHYMFEKQAYPILAPFRRQISKKYGNPSYFHHHLHHYEYFD</sequence>
<proteinExistence type="predicted"/>
<keyword evidence="1" id="KW-0175">Coiled coil</keyword>
<feature type="signal peptide" evidence="3">
    <location>
        <begin position="1"/>
        <end position="15"/>
    </location>
</feature>
<reference evidence="5" key="1">
    <citation type="submission" date="2025-08" db="UniProtKB">
        <authorList>
            <consortium name="RefSeq"/>
        </authorList>
    </citation>
    <scope>IDENTIFICATION</scope>
    <source>
        <tissue evidence="5">Whole larval tissue</tissue>
    </source>
</reference>
<feature type="region of interest" description="Disordered" evidence="2">
    <location>
        <begin position="131"/>
        <end position="257"/>
    </location>
</feature>
<organism evidence="4 5">
    <name type="scientific">Spodoptera frugiperda</name>
    <name type="common">Fall armyworm</name>
    <dbReference type="NCBI Taxonomy" id="7108"/>
    <lineage>
        <taxon>Eukaryota</taxon>
        <taxon>Metazoa</taxon>
        <taxon>Ecdysozoa</taxon>
        <taxon>Arthropoda</taxon>
        <taxon>Hexapoda</taxon>
        <taxon>Insecta</taxon>
        <taxon>Pterygota</taxon>
        <taxon>Neoptera</taxon>
        <taxon>Endopterygota</taxon>
        <taxon>Lepidoptera</taxon>
        <taxon>Glossata</taxon>
        <taxon>Ditrysia</taxon>
        <taxon>Noctuoidea</taxon>
        <taxon>Noctuidae</taxon>
        <taxon>Amphipyrinae</taxon>
        <taxon>Spodoptera</taxon>
    </lineage>
</organism>
<feature type="region of interest" description="Disordered" evidence="2">
    <location>
        <begin position="1369"/>
        <end position="1392"/>
    </location>
</feature>
<feature type="chain" id="PRO_5040301120" evidence="3">
    <location>
        <begin position="16"/>
        <end position="1541"/>
    </location>
</feature>
<feature type="region of interest" description="Disordered" evidence="2">
    <location>
        <begin position="299"/>
        <end position="425"/>
    </location>
</feature>
<dbReference type="RefSeq" id="XP_035444551.2">
    <property type="nucleotide sequence ID" value="XM_035588658.2"/>
</dbReference>
<dbReference type="Proteomes" id="UP000829999">
    <property type="component" value="Chromosome 5"/>
</dbReference>
<feature type="compositionally biased region" description="Low complexity" evidence="2">
    <location>
        <begin position="135"/>
        <end position="145"/>
    </location>
</feature>
<dbReference type="OrthoDB" id="7491005at2759"/>
<evidence type="ECO:0000313" key="5">
    <source>
        <dbReference type="RefSeq" id="XP_035444551.2"/>
    </source>
</evidence>
<feature type="compositionally biased region" description="Low complexity" evidence="2">
    <location>
        <begin position="310"/>
        <end position="329"/>
    </location>
</feature>
<evidence type="ECO:0000313" key="4">
    <source>
        <dbReference type="Proteomes" id="UP000829999"/>
    </source>
</evidence>
<evidence type="ECO:0000256" key="1">
    <source>
        <dbReference type="SAM" id="Coils"/>
    </source>
</evidence>
<dbReference type="GeneID" id="118272266"/>
<feature type="compositionally biased region" description="Basic and acidic residues" evidence="2">
    <location>
        <begin position="226"/>
        <end position="241"/>
    </location>
</feature>
<feature type="compositionally biased region" description="Acidic residues" evidence="2">
    <location>
        <begin position="194"/>
        <end position="206"/>
    </location>
</feature>
<name>A0A9R0EMS7_SPOFR</name>
<feature type="compositionally biased region" description="Polar residues" evidence="2">
    <location>
        <begin position="89"/>
        <end position="103"/>
    </location>
</feature>
<feature type="compositionally biased region" description="Basic residues" evidence="2">
    <location>
        <begin position="378"/>
        <end position="404"/>
    </location>
</feature>
<evidence type="ECO:0000256" key="2">
    <source>
        <dbReference type="SAM" id="MobiDB-lite"/>
    </source>
</evidence>
<accession>A0A9R0EMS7</accession>
<feature type="compositionally biased region" description="Basic residues" evidence="2">
    <location>
        <begin position="242"/>
        <end position="254"/>
    </location>
</feature>
<protein>
    <submittedName>
        <fullName evidence="5">Uncharacterized protein LOC118272266</fullName>
    </submittedName>
</protein>
<feature type="coiled-coil region" evidence="1">
    <location>
        <begin position="616"/>
        <end position="669"/>
    </location>
</feature>
<feature type="compositionally biased region" description="Acidic residues" evidence="2">
    <location>
        <begin position="358"/>
        <end position="367"/>
    </location>
</feature>
<feature type="compositionally biased region" description="Basic residues" evidence="2">
    <location>
        <begin position="162"/>
        <end position="189"/>
    </location>
</feature>